<accession>A0A7L0SFZ7</accession>
<name>A0A7L0SFZ7_PODPO</name>
<evidence type="ECO:0000313" key="2">
    <source>
        <dbReference type="Proteomes" id="UP000555275"/>
    </source>
</evidence>
<dbReference type="AlphaFoldDB" id="A0A7L0SFZ7"/>
<dbReference type="SUPFAM" id="SSF56436">
    <property type="entry name" value="C-type lectin-like"/>
    <property type="match status" value="1"/>
</dbReference>
<protein>
    <submittedName>
        <fullName evidence="1">SFTPA protein</fullName>
    </submittedName>
</protein>
<feature type="non-terminal residue" evidence="1">
    <location>
        <position position="122"/>
    </location>
</feature>
<keyword evidence="2" id="KW-1185">Reference proteome</keyword>
<organism evidence="1 2">
    <name type="scientific">Podilymbus podiceps</name>
    <name type="common">Pied-billed grebe</name>
    <dbReference type="NCBI Taxonomy" id="9252"/>
    <lineage>
        <taxon>Eukaryota</taxon>
        <taxon>Metazoa</taxon>
        <taxon>Chordata</taxon>
        <taxon>Craniata</taxon>
        <taxon>Vertebrata</taxon>
        <taxon>Euteleostomi</taxon>
        <taxon>Archelosauria</taxon>
        <taxon>Archosauria</taxon>
        <taxon>Dinosauria</taxon>
        <taxon>Saurischia</taxon>
        <taxon>Theropoda</taxon>
        <taxon>Coelurosauria</taxon>
        <taxon>Aves</taxon>
        <taxon>Neognathae</taxon>
        <taxon>Neoaves</taxon>
        <taxon>Mirandornithes</taxon>
        <taxon>Podicipediformes</taxon>
        <taxon>Podicipedidae</taxon>
        <taxon>Podilymbus</taxon>
    </lineage>
</organism>
<evidence type="ECO:0000313" key="1">
    <source>
        <dbReference type="EMBL" id="NXL41341.1"/>
    </source>
</evidence>
<dbReference type="Proteomes" id="UP000555275">
    <property type="component" value="Unassembled WGS sequence"/>
</dbReference>
<dbReference type="InterPro" id="IPR016186">
    <property type="entry name" value="C-type_lectin-like/link_sf"/>
</dbReference>
<reference evidence="1 2" key="1">
    <citation type="submission" date="2019-09" db="EMBL/GenBank/DDBJ databases">
        <title>Bird 10,000 Genomes (B10K) Project - Family phase.</title>
        <authorList>
            <person name="Zhang G."/>
        </authorList>
    </citation>
    <scope>NUCLEOTIDE SEQUENCE [LARGE SCALE GENOMIC DNA]</scope>
    <source>
        <strain evidence="1">B10K-DU-009-04</strain>
        <tissue evidence="1">Mixed tissue sample</tissue>
    </source>
</reference>
<comment type="caution">
    <text evidence="1">The sequence shown here is derived from an EMBL/GenBank/DDBJ whole genome shotgun (WGS) entry which is preliminary data.</text>
</comment>
<sequence length="122" mass="13191">LVDNEREDVTHQLEHQTSRPKGALHLGKVIKASGGKISATNRKKITDFHTTLKKCRAAGGSIATLGNPGKNDAILYFVKSFNTYTNLGIKESLIPSKLHILDGTQLSDANWHLSGPSGKGEE</sequence>
<dbReference type="InterPro" id="IPR016187">
    <property type="entry name" value="CTDL_fold"/>
</dbReference>
<proteinExistence type="predicted"/>
<dbReference type="Gene3D" id="3.10.100.10">
    <property type="entry name" value="Mannose-Binding Protein A, subunit A"/>
    <property type="match status" value="1"/>
</dbReference>
<dbReference type="EMBL" id="VXAO01000010">
    <property type="protein sequence ID" value="NXL41341.1"/>
    <property type="molecule type" value="Genomic_DNA"/>
</dbReference>
<dbReference type="OrthoDB" id="10255512at2759"/>
<feature type="non-terminal residue" evidence="1">
    <location>
        <position position="1"/>
    </location>
</feature>
<gene>
    <name evidence="1" type="primary">Sftpa1_1</name>
    <name evidence="1" type="ORF">PODPOD_R10707</name>
</gene>